<proteinExistence type="predicted"/>
<dbReference type="Pfam" id="PF09511">
    <property type="entry name" value="RNA_lig_T4_1"/>
    <property type="match status" value="1"/>
</dbReference>
<sequence length="356" mass="41751">MFSKQLYMKEVEDRFVSRRIHPQFPDIVILNYTENTTYEKRWNDITLSCRGLIINESSNEVLARPFPKFFNYGELPEYEADIPFNETPEFTVKLDGSLGISYKINGQTYWATRGSFESVQAQTAQKIWDEKYADVMIPDETTLLVEIIDPSTKVVVDYSGLSDLIIIGAVDRFSGKDFHYNELLQLGTQLGMKVTEQKKLTLEEAVRLKATIDHNNEGWVLRWSSGKRLKVKGDRYMDIHKIAYGLSDKMKTEYWRDGKIDELILKMPEEFRNEIEDFRKKLDAELLNLKYIVDEYLHVSLSNTQDRKSFAIHASSNIPQEYKYLVFKQYDNKLKQEDIKEHIYKNYSDFVNGEKS</sequence>
<evidence type="ECO:0000313" key="2">
    <source>
        <dbReference type="EMBL" id="KAB2335146.1"/>
    </source>
</evidence>
<protein>
    <recommendedName>
        <fullName evidence="1">T4 RNA ligase 1-like N-terminal domain-containing protein</fullName>
    </recommendedName>
</protein>
<gene>
    <name evidence="2" type="ORF">F7732_00840</name>
</gene>
<name>A0A7V7RPF0_9BACI</name>
<dbReference type="AlphaFoldDB" id="A0A7V7RPF0"/>
<feature type="domain" description="T4 RNA ligase 1-like N-terminal" evidence="1">
    <location>
        <begin position="49"/>
        <end position="233"/>
    </location>
</feature>
<comment type="caution">
    <text evidence="2">The sequence shown here is derived from an EMBL/GenBank/DDBJ whole genome shotgun (WGS) entry which is preliminary data.</text>
</comment>
<dbReference type="InterPro" id="IPR019039">
    <property type="entry name" value="T4-Rnl1-like_N"/>
</dbReference>
<organism evidence="2 3">
    <name type="scientific">Bacillus mesophilum</name>
    <dbReference type="NCBI Taxonomy" id="1071718"/>
    <lineage>
        <taxon>Bacteria</taxon>
        <taxon>Bacillati</taxon>
        <taxon>Bacillota</taxon>
        <taxon>Bacilli</taxon>
        <taxon>Bacillales</taxon>
        <taxon>Bacillaceae</taxon>
        <taxon>Bacillus</taxon>
    </lineage>
</organism>
<reference evidence="2 3" key="1">
    <citation type="journal article" date="2014" name="Arch. Microbiol.">
        <title>Bacillus mesophilum sp. nov., strain IITR-54T, a novel 4-chlorobiphenyl dechlorinating bacterium.</title>
        <authorList>
            <person name="Manickam N."/>
            <person name="Singh N.K."/>
            <person name="Bajaj A."/>
            <person name="Kumar R.M."/>
            <person name="Kaur G."/>
            <person name="Kaur N."/>
            <person name="Bala M."/>
            <person name="Kumar A."/>
            <person name="Mayilraj S."/>
        </authorList>
    </citation>
    <scope>NUCLEOTIDE SEQUENCE [LARGE SCALE GENOMIC DNA]</scope>
    <source>
        <strain evidence="2 3">IITR-54</strain>
    </source>
</reference>
<dbReference type="RefSeq" id="WP_151571829.1">
    <property type="nucleotide sequence ID" value="NZ_WBOT01000001.1"/>
</dbReference>
<keyword evidence="3" id="KW-1185">Reference proteome</keyword>
<accession>A0A7V7RPF0</accession>
<dbReference type="EMBL" id="WBOT01000001">
    <property type="protein sequence ID" value="KAB2335146.1"/>
    <property type="molecule type" value="Genomic_DNA"/>
</dbReference>
<dbReference type="Proteomes" id="UP000441354">
    <property type="component" value="Unassembled WGS sequence"/>
</dbReference>
<dbReference type="OrthoDB" id="9805698at2"/>
<evidence type="ECO:0000259" key="1">
    <source>
        <dbReference type="Pfam" id="PF09511"/>
    </source>
</evidence>
<evidence type="ECO:0000313" key="3">
    <source>
        <dbReference type="Proteomes" id="UP000441354"/>
    </source>
</evidence>